<keyword evidence="10" id="KW-1185">Reference proteome</keyword>
<keyword evidence="4" id="KW-0812">Transmembrane</keyword>
<comment type="subcellular location">
    <subcellularLocation>
        <location evidence="1">Cell outer membrane</location>
        <topology evidence="1">Multi-pass membrane protein</topology>
    </subcellularLocation>
</comment>
<keyword evidence="5 8" id="KW-0732">Signal</keyword>
<keyword evidence="6" id="KW-0472">Membrane</keyword>
<keyword evidence="3" id="KW-1134">Transmembrane beta strand</keyword>
<dbReference type="RefSeq" id="WP_079736302.1">
    <property type="nucleotide sequence ID" value="NZ_LT670848.1"/>
</dbReference>
<dbReference type="Proteomes" id="UP000190235">
    <property type="component" value="Chromosome I"/>
</dbReference>
<evidence type="ECO:0000256" key="4">
    <source>
        <dbReference type="ARBA" id="ARBA00022692"/>
    </source>
</evidence>
<keyword evidence="7" id="KW-0998">Cell outer membrane</keyword>
<dbReference type="STRING" id="143223.SAMN05878281_3416"/>
<evidence type="ECO:0000256" key="2">
    <source>
        <dbReference type="ARBA" id="ARBA00008163"/>
    </source>
</evidence>
<dbReference type="Pfam" id="PF03349">
    <property type="entry name" value="Toluene_X"/>
    <property type="match status" value="1"/>
</dbReference>
<evidence type="ECO:0000256" key="6">
    <source>
        <dbReference type="ARBA" id="ARBA00023136"/>
    </source>
</evidence>
<dbReference type="SUPFAM" id="SSF56935">
    <property type="entry name" value="Porins"/>
    <property type="match status" value="1"/>
</dbReference>
<evidence type="ECO:0000313" key="9">
    <source>
        <dbReference type="EMBL" id="SHN06977.1"/>
    </source>
</evidence>
<evidence type="ECO:0000256" key="3">
    <source>
        <dbReference type="ARBA" id="ARBA00022452"/>
    </source>
</evidence>
<organism evidence="9 10">
    <name type="scientific">Salegentibacter salegens</name>
    <dbReference type="NCBI Taxonomy" id="143223"/>
    <lineage>
        <taxon>Bacteria</taxon>
        <taxon>Pseudomonadati</taxon>
        <taxon>Bacteroidota</taxon>
        <taxon>Flavobacteriia</taxon>
        <taxon>Flavobacteriales</taxon>
        <taxon>Flavobacteriaceae</taxon>
        <taxon>Salegentibacter</taxon>
    </lineage>
</organism>
<dbReference type="InterPro" id="IPR005017">
    <property type="entry name" value="OMPP1/FadL/TodX"/>
</dbReference>
<sequence>MKKIFIILSVLFIAGGAQAQNITDAYRYSSEELNGTARFQALSGAFGALGGDLSAITVNPASSAVFLNSFGTMTLSHRSTNKNVDYFGTGTTNENSDINFNQAGGVLVFDTRSDSPWRKFSLGLNYSQTNNFDDAFVATGTSQTSIDQYFLNYANGLPLDLLQTREDENISDLYSYLGENEGYGAQQAFLGYQGYVIDQAEDSPDNTEYNSFISPGSFNQEYRSVATGLNGKFSFNFGTQFRDFLYLGANLNTHFLNYDRTTRFRENNSNSGSATNQVIFNNNLSTTGDGFSFQLGAIAKVSDRFRVGASYHSPTWFNIVEEATQYLETNNEANERVVVDPNVLNLYPDYNLKTPGKITGSLAVLFGSKGLISFDYSYKDYSATEFRPTNDPEFEFQNELISEELQAASTFRLGGEYRINNWSLRGGYRFEQSPYANESTVGDLTGYSGGIGYDFGSMKLDLAYTNANYEENARLYETGLTNTANIDRDLSKVILSLSFGL</sequence>
<comment type="similarity">
    <text evidence="2">Belongs to the OmpP1/FadL family.</text>
</comment>
<dbReference type="PANTHER" id="PTHR35093:SF8">
    <property type="entry name" value="OUTER MEMBRANE PROTEIN NMB0088-RELATED"/>
    <property type="match status" value="1"/>
</dbReference>
<dbReference type="AlphaFoldDB" id="A0A1M7NSH7"/>
<protein>
    <submittedName>
        <fullName evidence="9">Outer membrane protein transport protein (OMPP1/FadL/TodX)</fullName>
    </submittedName>
</protein>
<dbReference type="Gene3D" id="2.40.160.60">
    <property type="entry name" value="Outer membrane protein transport protein (OMPP1/FadL/TodX)"/>
    <property type="match status" value="1"/>
</dbReference>
<evidence type="ECO:0000256" key="1">
    <source>
        <dbReference type="ARBA" id="ARBA00004571"/>
    </source>
</evidence>
<proteinExistence type="inferred from homology"/>
<dbReference type="GO" id="GO:0009279">
    <property type="term" value="C:cell outer membrane"/>
    <property type="evidence" value="ECO:0007669"/>
    <property type="project" value="UniProtKB-SubCell"/>
</dbReference>
<dbReference type="OrthoDB" id="9765571at2"/>
<dbReference type="GO" id="GO:0015483">
    <property type="term" value="F:long-chain fatty acid transporting porin activity"/>
    <property type="evidence" value="ECO:0007669"/>
    <property type="project" value="TreeGrafter"/>
</dbReference>
<gene>
    <name evidence="9" type="ORF">SAMN05878281_3416</name>
</gene>
<feature type="signal peptide" evidence="8">
    <location>
        <begin position="1"/>
        <end position="19"/>
    </location>
</feature>
<dbReference type="EMBL" id="LT670848">
    <property type="protein sequence ID" value="SHN06977.1"/>
    <property type="molecule type" value="Genomic_DNA"/>
</dbReference>
<evidence type="ECO:0000256" key="5">
    <source>
        <dbReference type="ARBA" id="ARBA00022729"/>
    </source>
</evidence>
<evidence type="ECO:0000313" key="10">
    <source>
        <dbReference type="Proteomes" id="UP000190235"/>
    </source>
</evidence>
<name>A0A1M7NSH7_9FLAO</name>
<accession>A0A1M7NSH7</accession>
<evidence type="ECO:0000256" key="7">
    <source>
        <dbReference type="ARBA" id="ARBA00023237"/>
    </source>
</evidence>
<feature type="chain" id="PRO_5012274781" evidence="8">
    <location>
        <begin position="20"/>
        <end position="501"/>
    </location>
</feature>
<reference evidence="10" key="1">
    <citation type="submission" date="2016-11" db="EMBL/GenBank/DDBJ databases">
        <authorList>
            <person name="Varghese N."/>
            <person name="Submissions S."/>
        </authorList>
    </citation>
    <scope>NUCLEOTIDE SEQUENCE [LARGE SCALE GENOMIC DNA]</scope>
    <source>
        <strain evidence="10">ACAM 48</strain>
    </source>
</reference>
<dbReference type="PANTHER" id="PTHR35093">
    <property type="entry name" value="OUTER MEMBRANE PROTEIN NMB0088-RELATED"/>
    <property type="match status" value="1"/>
</dbReference>
<evidence type="ECO:0000256" key="8">
    <source>
        <dbReference type="SAM" id="SignalP"/>
    </source>
</evidence>